<evidence type="ECO:0000313" key="2">
    <source>
        <dbReference type="Proteomes" id="UP000672027"/>
    </source>
</evidence>
<dbReference type="RefSeq" id="WP_210227844.1">
    <property type="nucleotide sequence ID" value="NZ_CP072800.1"/>
</dbReference>
<dbReference type="EMBL" id="CP072800">
    <property type="protein sequence ID" value="QTR50372.1"/>
    <property type="molecule type" value="Genomic_DNA"/>
</dbReference>
<name>A0ABX7X513_9GAMM</name>
<gene>
    <name evidence="1" type="ORF">J8380_01955</name>
</gene>
<evidence type="ECO:0008006" key="3">
    <source>
        <dbReference type="Google" id="ProtNLM"/>
    </source>
</evidence>
<accession>A0ABX7X513</accession>
<proteinExistence type="predicted"/>
<keyword evidence="2" id="KW-1185">Reference proteome</keyword>
<sequence>MLATPAKALCERLLLTRQLRVHSVKSMQAFLLEDMRFDDTEAGMIALETIAFYQQSGHKTELFTQLYGAIQQWQRQS</sequence>
<dbReference type="Proteomes" id="UP000672027">
    <property type="component" value="Chromosome"/>
</dbReference>
<organism evidence="1 2">
    <name type="scientific">Candidatus Thiothrix anitrata</name>
    <dbReference type="NCBI Taxonomy" id="2823902"/>
    <lineage>
        <taxon>Bacteria</taxon>
        <taxon>Pseudomonadati</taxon>
        <taxon>Pseudomonadota</taxon>
        <taxon>Gammaproteobacteria</taxon>
        <taxon>Thiotrichales</taxon>
        <taxon>Thiotrichaceae</taxon>
        <taxon>Thiothrix</taxon>
    </lineage>
</organism>
<protein>
    <recommendedName>
        <fullName evidence="3">HEPN domain-containing protein</fullName>
    </recommendedName>
</protein>
<evidence type="ECO:0000313" key="1">
    <source>
        <dbReference type="EMBL" id="QTR50372.1"/>
    </source>
</evidence>
<reference evidence="1 2" key="1">
    <citation type="submission" date="2021-04" db="EMBL/GenBank/DDBJ databases">
        <title>Genomics, taxonomy and metabolism of representatives of sulfur bacteria of the genus Thiothrix: Thiothrix fructosivorans QT, Thiothrix unzii A1T and three new species, Thiothrix subterranea sp. nov., Thiothrix litoralis sp. nov. and 'Candidatus Thiothrix anitrata' sp. nov.</title>
        <authorList>
            <person name="Ravin N.V."/>
            <person name="Smolyakov D."/>
            <person name="Rudenko T.S."/>
            <person name="Mardanov A.V."/>
            <person name="Beletsky A.V."/>
            <person name="Markov N.D."/>
            <person name="Fomenkov A.I."/>
            <person name="Roberts R.J."/>
            <person name="Karnachuk O.V."/>
            <person name="Novikov A."/>
            <person name="Grabovich M.Y."/>
        </authorList>
    </citation>
    <scope>NUCLEOTIDE SEQUENCE [LARGE SCALE GENOMIC DNA]</scope>
    <source>
        <strain evidence="1 2">A52</strain>
    </source>
</reference>